<accession>A0ABU6WZG3</accession>
<gene>
    <name evidence="2" type="ORF">PIB30_109274</name>
</gene>
<keyword evidence="3" id="KW-1185">Reference proteome</keyword>
<organism evidence="2 3">
    <name type="scientific">Stylosanthes scabra</name>
    <dbReference type="NCBI Taxonomy" id="79078"/>
    <lineage>
        <taxon>Eukaryota</taxon>
        <taxon>Viridiplantae</taxon>
        <taxon>Streptophyta</taxon>
        <taxon>Embryophyta</taxon>
        <taxon>Tracheophyta</taxon>
        <taxon>Spermatophyta</taxon>
        <taxon>Magnoliopsida</taxon>
        <taxon>eudicotyledons</taxon>
        <taxon>Gunneridae</taxon>
        <taxon>Pentapetalae</taxon>
        <taxon>rosids</taxon>
        <taxon>fabids</taxon>
        <taxon>Fabales</taxon>
        <taxon>Fabaceae</taxon>
        <taxon>Papilionoideae</taxon>
        <taxon>50 kb inversion clade</taxon>
        <taxon>dalbergioids sensu lato</taxon>
        <taxon>Dalbergieae</taxon>
        <taxon>Pterocarpus clade</taxon>
        <taxon>Stylosanthes</taxon>
    </lineage>
</organism>
<feature type="non-terminal residue" evidence="2">
    <location>
        <position position="56"/>
    </location>
</feature>
<reference evidence="2 3" key="1">
    <citation type="journal article" date="2023" name="Plants (Basel)">
        <title>Bridging the Gap: Combining Genomics and Transcriptomics Approaches to Understand Stylosanthes scabra, an Orphan Legume from the Brazilian Caatinga.</title>
        <authorList>
            <person name="Ferreira-Neto J.R.C."/>
            <person name="da Silva M.D."/>
            <person name="Binneck E."/>
            <person name="de Melo N.F."/>
            <person name="da Silva R.H."/>
            <person name="de Melo A.L.T.M."/>
            <person name="Pandolfi V."/>
            <person name="Bustamante F.O."/>
            <person name="Brasileiro-Vidal A.C."/>
            <person name="Benko-Iseppon A.M."/>
        </authorList>
    </citation>
    <scope>NUCLEOTIDE SEQUENCE [LARGE SCALE GENOMIC DNA]</scope>
    <source>
        <tissue evidence="2">Leaves</tissue>
    </source>
</reference>
<sequence>MAAPVDDVPDPPLANGHISSSSEEDPEEDPAWEDEQSSDSSDGGGAGVRSGALPNG</sequence>
<evidence type="ECO:0000313" key="3">
    <source>
        <dbReference type="Proteomes" id="UP001341840"/>
    </source>
</evidence>
<protein>
    <submittedName>
        <fullName evidence="2">Uncharacterized protein</fullName>
    </submittedName>
</protein>
<comment type="caution">
    <text evidence="2">The sequence shown here is derived from an EMBL/GenBank/DDBJ whole genome shotgun (WGS) entry which is preliminary data.</text>
</comment>
<evidence type="ECO:0000313" key="2">
    <source>
        <dbReference type="EMBL" id="MED6190782.1"/>
    </source>
</evidence>
<feature type="region of interest" description="Disordered" evidence="1">
    <location>
        <begin position="1"/>
        <end position="56"/>
    </location>
</feature>
<feature type="compositionally biased region" description="Acidic residues" evidence="1">
    <location>
        <begin position="22"/>
        <end position="37"/>
    </location>
</feature>
<proteinExistence type="predicted"/>
<dbReference type="Proteomes" id="UP001341840">
    <property type="component" value="Unassembled WGS sequence"/>
</dbReference>
<name>A0ABU6WZG3_9FABA</name>
<evidence type="ECO:0000256" key="1">
    <source>
        <dbReference type="SAM" id="MobiDB-lite"/>
    </source>
</evidence>
<dbReference type="EMBL" id="JASCZI010186749">
    <property type="protein sequence ID" value="MED6190782.1"/>
    <property type="molecule type" value="Genomic_DNA"/>
</dbReference>